<dbReference type="Pfam" id="PF01208">
    <property type="entry name" value="URO-D"/>
    <property type="match status" value="1"/>
</dbReference>
<dbReference type="NCBIfam" id="NF004889">
    <property type="entry name" value="PRK06252.1"/>
    <property type="match status" value="1"/>
</dbReference>
<comment type="caution">
    <text evidence="8">The sequence shown here is derived from an EMBL/GenBank/DDBJ whole genome shotgun (WGS) entry which is preliminary data.</text>
</comment>
<dbReference type="InterPro" id="IPR052024">
    <property type="entry name" value="Methanogen_methyltrans"/>
</dbReference>
<dbReference type="EMBL" id="LAZR01007853">
    <property type="protein sequence ID" value="KKM82510.1"/>
    <property type="molecule type" value="Genomic_DNA"/>
</dbReference>
<dbReference type="SUPFAM" id="SSF51726">
    <property type="entry name" value="UROD/MetE-like"/>
    <property type="match status" value="1"/>
</dbReference>
<organism evidence="8">
    <name type="scientific">marine sediment metagenome</name>
    <dbReference type="NCBI Taxonomy" id="412755"/>
    <lineage>
        <taxon>unclassified sequences</taxon>
        <taxon>metagenomes</taxon>
        <taxon>ecological metagenomes</taxon>
    </lineage>
</organism>
<dbReference type="InterPro" id="IPR006360">
    <property type="entry name" value="Mtase_MtaA_CmuA"/>
</dbReference>
<evidence type="ECO:0000256" key="4">
    <source>
        <dbReference type="ARBA" id="ARBA00022723"/>
    </source>
</evidence>
<dbReference type="PANTHER" id="PTHR47099">
    <property type="entry name" value="METHYLCOBAMIDE:COM METHYLTRANSFERASE MTBA"/>
    <property type="match status" value="1"/>
</dbReference>
<keyword evidence="3" id="KW-0808">Transferase</keyword>
<keyword evidence="5" id="KW-0862">Zinc</keyword>
<name>A0A0F9N0X9_9ZZZZ</name>
<proteinExistence type="predicted"/>
<keyword evidence="4" id="KW-0479">Metal-binding</keyword>
<evidence type="ECO:0000256" key="1">
    <source>
        <dbReference type="ARBA" id="ARBA00001947"/>
    </source>
</evidence>
<keyword evidence="6" id="KW-0484">Methanogenesis</keyword>
<reference evidence="8" key="1">
    <citation type="journal article" date="2015" name="Nature">
        <title>Complex archaea that bridge the gap between prokaryotes and eukaryotes.</title>
        <authorList>
            <person name="Spang A."/>
            <person name="Saw J.H."/>
            <person name="Jorgensen S.L."/>
            <person name="Zaremba-Niedzwiedzka K."/>
            <person name="Martijn J."/>
            <person name="Lind A.E."/>
            <person name="van Eijk R."/>
            <person name="Schleper C."/>
            <person name="Guy L."/>
            <person name="Ettema T.J."/>
        </authorList>
    </citation>
    <scope>NUCLEOTIDE SEQUENCE</scope>
</reference>
<dbReference type="GO" id="GO:0032259">
    <property type="term" value="P:methylation"/>
    <property type="evidence" value="ECO:0007669"/>
    <property type="project" value="UniProtKB-KW"/>
</dbReference>
<feature type="domain" description="Uroporphyrinogen decarboxylase (URO-D)" evidence="7">
    <location>
        <begin position="6"/>
        <end position="341"/>
    </location>
</feature>
<dbReference type="GO" id="GO:0015948">
    <property type="term" value="P:methanogenesis"/>
    <property type="evidence" value="ECO:0007669"/>
    <property type="project" value="UniProtKB-KW"/>
</dbReference>
<dbReference type="GO" id="GO:0006779">
    <property type="term" value="P:porphyrin-containing compound biosynthetic process"/>
    <property type="evidence" value="ECO:0007669"/>
    <property type="project" value="InterPro"/>
</dbReference>
<dbReference type="AlphaFoldDB" id="A0A0F9N0X9"/>
<evidence type="ECO:0000256" key="6">
    <source>
        <dbReference type="ARBA" id="ARBA00022994"/>
    </source>
</evidence>
<keyword evidence="2" id="KW-0489">Methyltransferase</keyword>
<protein>
    <recommendedName>
        <fullName evidence="7">Uroporphyrinogen decarboxylase (URO-D) domain-containing protein</fullName>
    </recommendedName>
</protein>
<dbReference type="PANTHER" id="PTHR47099:SF1">
    <property type="entry name" value="METHYLCOBAMIDE:COM METHYLTRANSFERASE MTBA"/>
    <property type="match status" value="1"/>
</dbReference>
<dbReference type="GO" id="GO:0008168">
    <property type="term" value="F:methyltransferase activity"/>
    <property type="evidence" value="ECO:0007669"/>
    <property type="project" value="UniProtKB-KW"/>
</dbReference>
<dbReference type="GO" id="GO:0006730">
    <property type="term" value="P:one-carbon metabolic process"/>
    <property type="evidence" value="ECO:0007669"/>
    <property type="project" value="InterPro"/>
</dbReference>
<evidence type="ECO:0000256" key="2">
    <source>
        <dbReference type="ARBA" id="ARBA00022603"/>
    </source>
</evidence>
<dbReference type="Gene3D" id="3.20.20.210">
    <property type="match status" value="1"/>
</dbReference>
<evidence type="ECO:0000313" key="8">
    <source>
        <dbReference type="EMBL" id="KKM82510.1"/>
    </source>
</evidence>
<dbReference type="NCBIfam" id="TIGR01463">
    <property type="entry name" value="mtaA_cmuA"/>
    <property type="match status" value="1"/>
</dbReference>
<evidence type="ECO:0000256" key="3">
    <source>
        <dbReference type="ARBA" id="ARBA00022679"/>
    </source>
</evidence>
<evidence type="ECO:0000259" key="7">
    <source>
        <dbReference type="Pfam" id="PF01208"/>
    </source>
</evidence>
<dbReference type="InterPro" id="IPR000257">
    <property type="entry name" value="Uroporphyrinogen_deCOase"/>
</dbReference>
<sequence>MSETMTSKERVMKLFAGSATDRPACFSGMGNATTEGLDKLGYKFAQVHLDAKQMAETAASTPEIFGYDCCVLPFDLCIEAEALGCQINTYPDSDDLLYPTIKEKVIHNEDEMGMDFPGDIAERGRVPLMREAIGIAKEKLGDKVPIGSYVLGPFTLAGQIMELNDLLKLSFKKADKVNALLDKLAKVIIAVAKEYEKAGVDYLTVREMGATSDVLSPRSFNKLILPHLQTIFEQISVPSVLHICGKTNDIIMDMKESGATAISVDQKNDMVDARKKLGQDALIFGNFDPYNVLVEGNPDLVKRTMTKCLEDGASAIWPGCDIWPTVPPENFHAMMDTVKNYGK</sequence>
<evidence type="ECO:0000256" key="5">
    <source>
        <dbReference type="ARBA" id="ARBA00022833"/>
    </source>
</evidence>
<accession>A0A0F9N0X9</accession>
<dbReference type="InterPro" id="IPR038071">
    <property type="entry name" value="UROD/MetE-like_sf"/>
</dbReference>
<dbReference type="GO" id="GO:0004853">
    <property type="term" value="F:uroporphyrinogen decarboxylase activity"/>
    <property type="evidence" value="ECO:0007669"/>
    <property type="project" value="InterPro"/>
</dbReference>
<dbReference type="GO" id="GO:0046872">
    <property type="term" value="F:metal ion binding"/>
    <property type="evidence" value="ECO:0007669"/>
    <property type="project" value="UniProtKB-KW"/>
</dbReference>
<gene>
    <name evidence="8" type="ORF">LCGC14_1318830</name>
</gene>
<comment type="cofactor">
    <cofactor evidence="1">
        <name>Zn(2+)</name>
        <dbReference type="ChEBI" id="CHEBI:29105"/>
    </cofactor>
</comment>